<dbReference type="AlphaFoldDB" id="A0A246FA41"/>
<evidence type="ECO:0000313" key="2">
    <source>
        <dbReference type="Proteomes" id="UP000198145"/>
    </source>
</evidence>
<sequence length="156" mass="17471">MIPYGLSPDQFRTRYRRFLQRAAPDTIDKLRTLLQRRLPDESLTGEVQLFLGEDGLDMPEAWLYLSGENNKVDAADPGLFAGKALDLQLALENTPEFDAAYFGEDFDGVALIANTLKAWFAECWWKAGGWSWPVALTLAVHDEFGDGERVALTETA</sequence>
<proteinExistence type="predicted"/>
<organism evidence="1 2">
    <name type="scientific">Pseudomonas nitroreducens</name>
    <dbReference type="NCBI Taxonomy" id="46680"/>
    <lineage>
        <taxon>Bacteria</taxon>
        <taxon>Pseudomonadati</taxon>
        <taxon>Pseudomonadota</taxon>
        <taxon>Gammaproteobacteria</taxon>
        <taxon>Pseudomonadales</taxon>
        <taxon>Pseudomonadaceae</taxon>
        <taxon>Pseudomonas</taxon>
    </lineage>
</organism>
<evidence type="ECO:0000313" key="1">
    <source>
        <dbReference type="EMBL" id="OWP49180.1"/>
    </source>
</evidence>
<protein>
    <submittedName>
        <fullName evidence="1">Uncharacterized protein</fullName>
    </submittedName>
</protein>
<name>A0A246FA41_PSENT</name>
<dbReference type="EMBL" id="NJBA01000007">
    <property type="protein sequence ID" value="OWP49180.1"/>
    <property type="molecule type" value="Genomic_DNA"/>
</dbReference>
<gene>
    <name evidence="1" type="ORF">CEG18_20830</name>
</gene>
<accession>A0A246FA41</accession>
<reference evidence="1 2" key="1">
    <citation type="submission" date="2017-06" db="EMBL/GenBank/DDBJ databases">
        <title>Draft genome of Pseudomonas nitroreducens DF05.</title>
        <authorList>
            <person name="Iyer R."/>
        </authorList>
    </citation>
    <scope>NUCLEOTIDE SEQUENCE [LARGE SCALE GENOMIC DNA]</scope>
    <source>
        <strain evidence="1 2">DF05</strain>
    </source>
</reference>
<comment type="caution">
    <text evidence="1">The sequence shown here is derived from an EMBL/GenBank/DDBJ whole genome shotgun (WGS) entry which is preliminary data.</text>
</comment>
<dbReference type="Proteomes" id="UP000198145">
    <property type="component" value="Unassembled WGS sequence"/>
</dbReference>
<dbReference type="RefSeq" id="WP_088420269.1">
    <property type="nucleotide sequence ID" value="NZ_NJBA01000007.1"/>
</dbReference>